<dbReference type="InterPro" id="IPR011989">
    <property type="entry name" value="ARM-like"/>
</dbReference>
<organism evidence="1 2">
    <name type="scientific">Rubripirellula lacrimiformis</name>
    <dbReference type="NCBI Taxonomy" id="1930273"/>
    <lineage>
        <taxon>Bacteria</taxon>
        <taxon>Pseudomonadati</taxon>
        <taxon>Planctomycetota</taxon>
        <taxon>Planctomycetia</taxon>
        <taxon>Pirellulales</taxon>
        <taxon>Pirellulaceae</taxon>
        <taxon>Rubripirellula</taxon>
    </lineage>
</organism>
<dbReference type="SUPFAM" id="SSF48371">
    <property type="entry name" value="ARM repeat"/>
    <property type="match status" value="1"/>
</dbReference>
<dbReference type="OrthoDB" id="279649at2"/>
<sequence length="171" mass="18206">MTAKPESWTARLCSESPAELVATLQEMSSDTGITGCTAATIRLAESRSDDVRQWAAEALENSITPTLEDVDELAEMLFSAEGGEIAYWSATMLGRLGESLGSNSKTAVAALEFCVGDSMYLPARERAVWALTQIGPPAASAALTLRRTAEDAPPRLQRLVEKALLMLGDAA</sequence>
<protein>
    <recommendedName>
        <fullName evidence="3">HEAT repeat protein</fullName>
    </recommendedName>
</protein>
<evidence type="ECO:0008006" key="3">
    <source>
        <dbReference type="Google" id="ProtNLM"/>
    </source>
</evidence>
<dbReference type="RefSeq" id="WP_145170011.1">
    <property type="nucleotide sequence ID" value="NZ_CP036525.1"/>
</dbReference>
<accession>A0A517NB94</accession>
<dbReference type="AlphaFoldDB" id="A0A517NB94"/>
<dbReference type="EMBL" id="CP036525">
    <property type="protein sequence ID" value="QDT04409.1"/>
    <property type="molecule type" value="Genomic_DNA"/>
</dbReference>
<name>A0A517NB94_9BACT</name>
<evidence type="ECO:0000313" key="1">
    <source>
        <dbReference type="EMBL" id="QDT04409.1"/>
    </source>
</evidence>
<proteinExistence type="predicted"/>
<dbReference type="Proteomes" id="UP000318538">
    <property type="component" value="Chromosome"/>
</dbReference>
<dbReference type="KEGG" id="rlc:K227x_28000"/>
<gene>
    <name evidence="1" type="ORF">K227x_28000</name>
</gene>
<dbReference type="InterPro" id="IPR016024">
    <property type="entry name" value="ARM-type_fold"/>
</dbReference>
<dbReference type="Gene3D" id="1.25.10.10">
    <property type="entry name" value="Leucine-rich Repeat Variant"/>
    <property type="match status" value="1"/>
</dbReference>
<keyword evidence="2" id="KW-1185">Reference proteome</keyword>
<reference evidence="1 2" key="1">
    <citation type="submission" date="2019-02" db="EMBL/GenBank/DDBJ databases">
        <title>Deep-cultivation of Planctomycetes and their phenomic and genomic characterization uncovers novel biology.</title>
        <authorList>
            <person name="Wiegand S."/>
            <person name="Jogler M."/>
            <person name="Boedeker C."/>
            <person name="Pinto D."/>
            <person name="Vollmers J."/>
            <person name="Rivas-Marin E."/>
            <person name="Kohn T."/>
            <person name="Peeters S.H."/>
            <person name="Heuer A."/>
            <person name="Rast P."/>
            <person name="Oberbeckmann S."/>
            <person name="Bunk B."/>
            <person name="Jeske O."/>
            <person name="Meyerdierks A."/>
            <person name="Storesund J.E."/>
            <person name="Kallscheuer N."/>
            <person name="Luecker S."/>
            <person name="Lage O.M."/>
            <person name="Pohl T."/>
            <person name="Merkel B.J."/>
            <person name="Hornburger P."/>
            <person name="Mueller R.-W."/>
            <person name="Bruemmer F."/>
            <person name="Labrenz M."/>
            <person name="Spormann A.M."/>
            <person name="Op den Camp H."/>
            <person name="Overmann J."/>
            <person name="Amann R."/>
            <person name="Jetten M.S.M."/>
            <person name="Mascher T."/>
            <person name="Medema M.H."/>
            <person name="Devos D.P."/>
            <person name="Kaster A.-K."/>
            <person name="Ovreas L."/>
            <person name="Rohde M."/>
            <person name="Galperin M.Y."/>
            <person name="Jogler C."/>
        </authorList>
    </citation>
    <scope>NUCLEOTIDE SEQUENCE [LARGE SCALE GENOMIC DNA]</scope>
    <source>
        <strain evidence="1 2">K22_7</strain>
    </source>
</reference>
<evidence type="ECO:0000313" key="2">
    <source>
        <dbReference type="Proteomes" id="UP000318538"/>
    </source>
</evidence>